<dbReference type="InterPro" id="IPR038081">
    <property type="entry name" value="CalX-like_sf"/>
</dbReference>
<dbReference type="Gene3D" id="3.90.182.10">
    <property type="entry name" value="Toxin - Anthrax Protective Antigen,domain 1"/>
    <property type="match status" value="1"/>
</dbReference>
<dbReference type="Pfam" id="PF07995">
    <property type="entry name" value="GSDH"/>
    <property type="match status" value="2"/>
</dbReference>
<evidence type="ECO:0000259" key="5">
    <source>
        <dbReference type="PROSITE" id="PS51820"/>
    </source>
</evidence>
<dbReference type="Pfam" id="PF07691">
    <property type="entry name" value="PA14"/>
    <property type="match status" value="1"/>
</dbReference>
<keyword evidence="1" id="KW-0732">Signal</keyword>
<accession>A0AAV3XLR4</accession>
<feature type="domain" description="PA14" evidence="5">
    <location>
        <begin position="187"/>
        <end position="322"/>
    </location>
</feature>
<dbReference type="PANTHER" id="PTHR19328:SF13">
    <property type="entry name" value="HIPL1 PROTEIN"/>
    <property type="match status" value="1"/>
</dbReference>
<dbReference type="InterPro" id="IPR037524">
    <property type="entry name" value="PA14/GLEYA"/>
</dbReference>
<name>A0AAV3XLR4_9CYAN</name>
<dbReference type="SUPFAM" id="SSF50952">
    <property type="entry name" value="Soluble quinoprotein glucose dehydrogenase"/>
    <property type="match status" value="1"/>
</dbReference>
<dbReference type="SMART" id="SM00758">
    <property type="entry name" value="PA14"/>
    <property type="match status" value="1"/>
</dbReference>
<feature type="region of interest" description="Disordered" evidence="4">
    <location>
        <begin position="704"/>
        <end position="725"/>
    </location>
</feature>
<dbReference type="GO" id="GO:0016020">
    <property type="term" value="C:membrane"/>
    <property type="evidence" value="ECO:0007669"/>
    <property type="project" value="InterPro"/>
</dbReference>
<keyword evidence="2" id="KW-0677">Repeat</keyword>
<dbReference type="Gene3D" id="2.120.10.30">
    <property type="entry name" value="TolB, C-terminal domain"/>
    <property type="match status" value="1"/>
</dbReference>
<dbReference type="Gene3D" id="2.60.40.2030">
    <property type="match status" value="2"/>
</dbReference>
<evidence type="ECO:0000313" key="6">
    <source>
        <dbReference type="EMBL" id="GET42875.1"/>
    </source>
</evidence>
<dbReference type="InterPro" id="IPR012938">
    <property type="entry name" value="Glc/Sorbosone_DH"/>
</dbReference>
<proteinExistence type="predicted"/>
<gene>
    <name evidence="6" type="ORF">MiSe_76930</name>
</gene>
<evidence type="ECO:0000256" key="2">
    <source>
        <dbReference type="ARBA" id="ARBA00022737"/>
    </source>
</evidence>
<dbReference type="Proteomes" id="UP001050975">
    <property type="component" value="Unassembled WGS sequence"/>
</dbReference>
<evidence type="ECO:0000256" key="1">
    <source>
        <dbReference type="ARBA" id="ARBA00022729"/>
    </source>
</evidence>
<protein>
    <submittedName>
        <fullName evidence="6">PA14 domain-containing protein</fullName>
    </submittedName>
</protein>
<dbReference type="SUPFAM" id="SSF56988">
    <property type="entry name" value="Anthrax protective antigen"/>
    <property type="match status" value="1"/>
</dbReference>
<evidence type="ECO:0000256" key="4">
    <source>
        <dbReference type="SAM" id="MobiDB-lite"/>
    </source>
</evidence>
<dbReference type="FunFam" id="2.60.40.2030:FF:000017">
    <property type="entry name" value="Adhesion G protein-coupled receptor V1"/>
    <property type="match status" value="1"/>
</dbReference>
<dbReference type="Pfam" id="PF14252">
    <property type="entry name" value="DUF4347"/>
    <property type="match status" value="1"/>
</dbReference>
<keyword evidence="3" id="KW-0106">Calcium</keyword>
<dbReference type="InterPro" id="IPR011041">
    <property type="entry name" value="Quinoprot_gluc/sorb_DH_b-prop"/>
</dbReference>
<dbReference type="RefSeq" id="WP_226591058.1">
    <property type="nucleotide sequence ID" value="NZ_BLAY01000186.1"/>
</dbReference>
<sequence>MFVNSSSNSSRQRLFPANATGSIVFIDPAVEDYQTLATGVFAGEEAIVLDPSKDGIEQISEVLSGRKNISSLHIVSNGQSGKLYLGNAEVSSNTLDRYSEELQSWAKSLTANADIFLYGCNVAAGEEGQQFIQDLSDLTGADIAASSDLTGSATRGGDWDLEVTTGGIESASAFQPQVLQSYQGLLDVGDGLRGEYFDNKNFTKLKFTRTDPTVNFNWGKGSPDASIGKDSFSVRWTGQVLADYTENYTFFTTPDDTAKLWINGQQIIDATRRGQEASGTIRLNAGQRYDVRLEYVENNADARVNLSWSSPSQSKQIIPQSRLFSTIPQGPGTISLATSTPPSVSEEAGKVALTVVRTGGSSGTVTVNYSVDDQTALAGSDYVDIPNGSVTFLDGETSKTIEINLIDDDVFESDETFTVGLLGTNGIGQVGTPRTATVTIVDDDSPSTVSFSQPTYSVAENGGNASITVERAGNLGKPATVNYATSNGTAIAPSDYTATSGTLSFAAGETTKTISIPIVNDALIESSETLNIALSNPGRRTRIGTQSTATLTIVDNDPSFTRQNVVSGLNQPTVVDWTPDGRNMFIAQKDGVVRVVKDGTLQSTAFINISGQVNNVRDRGLLGMAIHPNFATNPYVYLLFTYDPPEASNNINPGTNLDDPDGAGNRPSRLIRVTATTDPVTGNITAVPGSEVVLLGKNSTWEYTSRPDGNSTNDSSIPPSGINNGTTIVAPQTLLESDANNNLTNNIRDYLATDSESHTIGAVHFGSDGALYVSNGDGTSYNFADPRTVRVQDLNNLSGKILRIDPITGAGLSDNPFFNGADGADNNRDKVFDYGVRNSFRFTFDPVTGLPVIGDVGWSQWEEINTGRGVNFGWPYYEGGNGVSLQQSTGYANLPEAQAFYNSGQSVTAPIYARSHANGAIAIIMGDFYDNNRLIFGDVGEGNIYEATLDQNRNISAVRVFDSGLPNVVDMEKGPDGNMYGVNLGNGTIFRWVPA</sequence>
<keyword evidence="7" id="KW-1185">Reference proteome</keyword>
<dbReference type="InterPro" id="IPR003644">
    <property type="entry name" value="Calx_beta"/>
</dbReference>
<dbReference type="Pfam" id="PF03160">
    <property type="entry name" value="Calx-beta"/>
    <property type="match status" value="1"/>
</dbReference>
<dbReference type="InterPro" id="IPR011658">
    <property type="entry name" value="PA14_dom"/>
</dbReference>
<dbReference type="GO" id="GO:0007154">
    <property type="term" value="P:cell communication"/>
    <property type="evidence" value="ECO:0007669"/>
    <property type="project" value="InterPro"/>
</dbReference>
<dbReference type="EMBL" id="BLAY01000186">
    <property type="protein sequence ID" value="GET42875.1"/>
    <property type="molecule type" value="Genomic_DNA"/>
</dbReference>
<dbReference type="SMART" id="SM00237">
    <property type="entry name" value="Calx_beta"/>
    <property type="match status" value="2"/>
</dbReference>
<reference evidence="6" key="1">
    <citation type="submission" date="2019-10" db="EMBL/GenBank/DDBJ databases">
        <title>Draft genome sequece of Microseira wollei NIES-4236.</title>
        <authorList>
            <person name="Yamaguchi H."/>
            <person name="Suzuki S."/>
            <person name="Kawachi M."/>
        </authorList>
    </citation>
    <scope>NUCLEOTIDE SEQUENCE</scope>
    <source>
        <strain evidence="6">NIES-4236</strain>
    </source>
</reference>
<comment type="caution">
    <text evidence="6">The sequence shown here is derived from an EMBL/GenBank/DDBJ whole genome shotgun (WGS) entry which is preliminary data.</text>
</comment>
<dbReference type="SUPFAM" id="SSF141072">
    <property type="entry name" value="CalX-like"/>
    <property type="match status" value="1"/>
</dbReference>
<dbReference type="PANTHER" id="PTHR19328">
    <property type="entry name" value="HEDGEHOG-INTERACTING PROTEIN"/>
    <property type="match status" value="1"/>
</dbReference>
<dbReference type="PROSITE" id="PS51820">
    <property type="entry name" value="PA14"/>
    <property type="match status" value="1"/>
</dbReference>
<dbReference type="InterPro" id="IPR025592">
    <property type="entry name" value="DUF4347"/>
</dbReference>
<evidence type="ECO:0000313" key="7">
    <source>
        <dbReference type="Proteomes" id="UP001050975"/>
    </source>
</evidence>
<dbReference type="AlphaFoldDB" id="A0AAV3XLR4"/>
<evidence type="ECO:0000256" key="3">
    <source>
        <dbReference type="ARBA" id="ARBA00022837"/>
    </source>
</evidence>
<dbReference type="InterPro" id="IPR011042">
    <property type="entry name" value="6-blade_b-propeller_TolB-like"/>
</dbReference>
<organism evidence="6 7">
    <name type="scientific">Microseira wollei NIES-4236</name>
    <dbReference type="NCBI Taxonomy" id="2530354"/>
    <lineage>
        <taxon>Bacteria</taxon>
        <taxon>Bacillati</taxon>
        <taxon>Cyanobacteriota</taxon>
        <taxon>Cyanophyceae</taxon>
        <taxon>Oscillatoriophycideae</taxon>
        <taxon>Aerosakkonematales</taxon>
        <taxon>Aerosakkonemataceae</taxon>
        <taxon>Microseira</taxon>
    </lineage>
</organism>